<comment type="caution">
    <text evidence="5">The sequence shown here is derived from an EMBL/GenBank/DDBJ whole genome shotgun (WGS) entry which is preliminary data.</text>
</comment>
<evidence type="ECO:0000256" key="1">
    <source>
        <dbReference type="ARBA" id="ARBA00022676"/>
    </source>
</evidence>
<evidence type="ECO:0000256" key="2">
    <source>
        <dbReference type="ARBA" id="ARBA00022679"/>
    </source>
</evidence>
<dbReference type="InterPro" id="IPR004276">
    <property type="entry name" value="GlycoTrans_28_N"/>
</dbReference>
<organism evidence="5">
    <name type="scientific">candidate division WOR-3 bacterium</name>
    <dbReference type="NCBI Taxonomy" id="2052148"/>
    <lineage>
        <taxon>Bacteria</taxon>
        <taxon>Bacteria division WOR-3</taxon>
    </lineage>
</organism>
<dbReference type="AlphaFoldDB" id="A0A7V0T4X8"/>
<evidence type="ECO:0000313" key="5">
    <source>
        <dbReference type="EMBL" id="HDQ98920.1"/>
    </source>
</evidence>
<keyword evidence="2 5" id="KW-0808">Transferase</keyword>
<gene>
    <name evidence="5" type="ORF">ENN51_01340</name>
</gene>
<feature type="domain" description="Glycosyltransferase family 28 N-terminal" evidence="3">
    <location>
        <begin position="11"/>
        <end position="76"/>
    </location>
</feature>
<reference evidence="5" key="1">
    <citation type="journal article" date="2020" name="mSystems">
        <title>Genome- and Community-Level Interaction Insights into Carbon Utilization and Element Cycling Functions of Hydrothermarchaeota in Hydrothermal Sediment.</title>
        <authorList>
            <person name="Zhou Z."/>
            <person name="Liu Y."/>
            <person name="Xu W."/>
            <person name="Pan J."/>
            <person name="Luo Z.H."/>
            <person name="Li M."/>
        </authorList>
    </citation>
    <scope>NUCLEOTIDE SEQUENCE [LARGE SCALE GENOMIC DNA]</scope>
    <source>
        <strain evidence="5">SpSt-1182</strain>
    </source>
</reference>
<dbReference type="Proteomes" id="UP000885672">
    <property type="component" value="Unassembled WGS sequence"/>
</dbReference>
<dbReference type="InterPro" id="IPR007235">
    <property type="entry name" value="Glyco_trans_28_C"/>
</dbReference>
<protein>
    <submittedName>
        <fullName evidence="5">UDP-N-acetylglucosamine--N-acetylmuramyl-(Pentapeptide) pyrophosphoryl-undecaprenol N-acetylglucosamine transferase</fullName>
    </submittedName>
</protein>
<sequence>MARKAAWPFVMIRSLFASLAVVRRRAPDAVVAAGGYVSAGPLAAAWLRGVPSFLLEQNRVPGRVTRLFAPVARRVLLAFPLAIPLRGRTTVTGNPLRPEIVADGRADDGRTVLVLGGSLGARALSFAALDAASVLTGTRFILLTGRRDFDMVRSVARGGNVELVDFTDRPHELYRRATVAVSRAGGMAVSELAAFGIPAILVPFPHATDRHQEANAQYLASLGAASTMDECRLSGLSSELKLLLDDEGRRQRMSDAARRAAKPDAAVAAAEEIERCLAG</sequence>
<dbReference type="EMBL" id="DSBX01000048">
    <property type="protein sequence ID" value="HDQ98920.1"/>
    <property type="molecule type" value="Genomic_DNA"/>
</dbReference>
<dbReference type="GO" id="GO:0005975">
    <property type="term" value="P:carbohydrate metabolic process"/>
    <property type="evidence" value="ECO:0007669"/>
    <property type="project" value="InterPro"/>
</dbReference>
<accession>A0A7V0T4X8</accession>
<dbReference type="GO" id="GO:1901137">
    <property type="term" value="P:carbohydrate derivative biosynthetic process"/>
    <property type="evidence" value="ECO:0007669"/>
    <property type="project" value="UniProtKB-ARBA"/>
</dbReference>
<keyword evidence="1" id="KW-0328">Glycosyltransferase</keyword>
<dbReference type="GO" id="GO:0016758">
    <property type="term" value="F:hexosyltransferase activity"/>
    <property type="evidence" value="ECO:0007669"/>
    <property type="project" value="InterPro"/>
</dbReference>
<dbReference type="Pfam" id="PF03033">
    <property type="entry name" value="Glyco_transf_28"/>
    <property type="match status" value="1"/>
</dbReference>
<dbReference type="PANTHER" id="PTHR21015:SF22">
    <property type="entry name" value="GLYCOSYLTRANSFERASE"/>
    <property type="match status" value="1"/>
</dbReference>
<dbReference type="Gene3D" id="3.40.50.2000">
    <property type="entry name" value="Glycogen Phosphorylase B"/>
    <property type="match status" value="2"/>
</dbReference>
<evidence type="ECO:0000259" key="3">
    <source>
        <dbReference type="Pfam" id="PF03033"/>
    </source>
</evidence>
<proteinExistence type="predicted"/>
<dbReference type="Pfam" id="PF04101">
    <property type="entry name" value="Glyco_tran_28_C"/>
    <property type="match status" value="1"/>
</dbReference>
<dbReference type="PANTHER" id="PTHR21015">
    <property type="entry name" value="UDP-N-ACETYLGLUCOSAMINE--N-ACETYLMURAMYL-(PENTAPEPTIDE) PYROPHOSPHORYL-UNDECAPRENOL N-ACETYLGLUCOSAMINE TRANSFERASE 1"/>
    <property type="match status" value="1"/>
</dbReference>
<dbReference type="CDD" id="cd03785">
    <property type="entry name" value="GT28_MurG"/>
    <property type="match status" value="1"/>
</dbReference>
<name>A0A7V0T4X8_UNCW3</name>
<dbReference type="SUPFAM" id="SSF53756">
    <property type="entry name" value="UDP-Glycosyltransferase/glycogen phosphorylase"/>
    <property type="match status" value="1"/>
</dbReference>
<feature type="domain" description="Glycosyl transferase family 28 C-terminal" evidence="4">
    <location>
        <begin position="111"/>
        <end position="266"/>
    </location>
</feature>
<evidence type="ECO:0000259" key="4">
    <source>
        <dbReference type="Pfam" id="PF04101"/>
    </source>
</evidence>